<protein>
    <submittedName>
        <fullName evidence="2">Uncharacterized protein</fullName>
    </submittedName>
</protein>
<accession>A0A3N9XSH0</accession>
<dbReference type="OrthoDB" id="3328239at2"/>
<dbReference type="Proteomes" id="UP000278981">
    <property type="component" value="Unassembled WGS sequence"/>
</dbReference>
<reference evidence="2 3" key="1">
    <citation type="submission" date="2018-04" db="EMBL/GenBank/DDBJ databases">
        <title>Micromonosporas from Atacama Desert.</title>
        <authorList>
            <person name="Carro L."/>
            <person name="Klenk H.-P."/>
            <person name="Goodfellow M."/>
        </authorList>
    </citation>
    <scope>NUCLEOTIDE SEQUENCE [LARGE SCALE GENOMIC DNA]</scope>
    <source>
        <strain evidence="2 3">LB19</strain>
    </source>
</reference>
<evidence type="ECO:0000313" key="2">
    <source>
        <dbReference type="EMBL" id="RQX15739.1"/>
    </source>
</evidence>
<keyword evidence="1" id="KW-0472">Membrane</keyword>
<evidence type="ECO:0000256" key="1">
    <source>
        <dbReference type="SAM" id="Phobius"/>
    </source>
</evidence>
<evidence type="ECO:0000313" key="3">
    <source>
        <dbReference type="Proteomes" id="UP000278981"/>
    </source>
</evidence>
<dbReference type="AlphaFoldDB" id="A0A3N9XSH0"/>
<dbReference type="RefSeq" id="WP_124820549.1">
    <property type="nucleotide sequence ID" value="NZ_QDGB01000271.1"/>
</dbReference>
<feature type="transmembrane region" description="Helical" evidence="1">
    <location>
        <begin position="34"/>
        <end position="62"/>
    </location>
</feature>
<dbReference type="EMBL" id="QDGB01000271">
    <property type="protein sequence ID" value="RQX15739.1"/>
    <property type="molecule type" value="Genomic_DNA"/>
</dbReference>
<comment type="caution">
    <text evidence="2">The sequence shown here is derived from an EMBL/GenBank/DDBJ whole genome shotgun (WGS) entry which is preliminary data.</text>
</comment>
<gene>
    <name evidence="2" type="ORF">DDE19_18340</name>
</gene>
<proteinExistence type="predicted"/>
<sequence length="111" mass="11547">MTASAGSIGAALVGIATALTISRRRTIRAITAPGLAIGYALVFTVDTTGALIVGYLAALTWWGIRLTAHTLRLAFPQPGTALRRLAASTSTSSRSSPNSTHYSFLLSCLVL</sequence>
<keyword evidence="1" id="KW-1133">Transmembrane helix</keyword>
<keyword evidence="1" id="KW-0812">Transmembrane</keyword>
<organism evidence="2 3">
    <name type="scientific">Micromonospora ureilytica</name>
    <dbReference type="NCBI Taxonomy" id="709868"/>
    <lineage>
        <taxon>Bacteria</taxon>
        <taxon>Bacillati</taxon>
        <taxon>Actinomycetota</taxon>
        <taxon>Actinomycetes</taxon>
        <taxon>Micromonosporales</taxon>
        <taxon>Micromonosporaceae</taxon>
        <taxon>Micromonospora</taxon>
    </lineage>
</organism>
<name>A0A3N9XSH0_9ACTN</name>